<dbReference type="STRING" id="1305675.BFG57_09670"/>
<proteinExistence type="predicted"/>
<organism evidence="1 2">
    <name type="scientific">Bacillus solimangrovi</name>
    <dbReference type="NCBI Taxonomy" id="1305675"/>
    <lineage>
        <taxon>Bacteria</taxon>
        <taxon>Bacillati</taxon>
        <taxon>Bacillota</taxon>
        <taxon>Bacilli</taxon>
        <taxon>Bacillales</taxon>
        <taxon>Bacillaceae</taxon>
        <taxon>Bacillus</taxon>
    </lineage>
</organism>
<protein>
    <submittedName>
        <fullName evidence="1">Uncharacterized protein</fullName>
    </submittedName>
</protein>
<name>A0A1E5LJ48_9BACI</name>
<dbReference type="AlphaFoldDB" id="A0A1E5LJ48"/>
<evidence type="ECO:0000313" key="1">
    <source>
        <dbReference type="EMBL" id="OEH94105.1"/>
    </source>
</evidence>
<accession>A0A1E5LJ48</accession>
<sequence length="79" mass="9161">MVHRKQIGRDVGDRVRGTQYIRYLSGTNVPDGISLGKWYKRDIDVQIVNAGWNPRIVTWDVSAYVFDEIYPITTYEAVK</sequence>
<dbReference type="RefSeq" id="WP_069715874.1">
    <property type="nucleotide sequence ID" value="NZ_MJEH01000005.1"/>
</dbReference>
<dbReference type="Proteomes" id="UP000095209">
    <property type="component" value="Unassembled WGS sequence"/>
</dbReference>
<dbReference type="EMBL" id="MJEH01000005">
    <property type="protein sequence ID" value="OEH94105.1"/>
    <property type="molecule type" value="Genomic_DNA"/>
</dbReference>
<gene>
    <name evidence="1" type="ORF">BFG57_09670</name>
</gene>
<keyword evidence="2" id="KW-1185">Reference proteome</keyword>
<evidence type="ECO:0000313" key="2">
    <source>
        <dbReference type="Proteomes" id="UP000095209"/>
    </source>
</evidence>
<reference evidence="1 2" key="1">
    <citation type="submission" date="2016-08" db="EMBL/GenBank/DDBJ databases">
        <title>Genome of Bacillus solimangrovi GH2-4.</title>
        <authorList>
            <person name="Lim S."/>
            <person name="Kim B.-C."/>
        </authorList>
    </citation>
    <scope>NUCLEOTIDE SEQUENCE [LARGE SCALE GENOMIC DNA]</scope>
    <source>
        <strain evidence="1 2">GH2-4</strain>
    </source>
</reference>
<comment type="caution">
    <text evidence="1">The sequence shown here is derived from an EMBL/GenBank/DDBJ whole genome shotgun (WGS) entry which is preliminary data.</text>
</comment>